<comment type="caution">
    <text evidence="2">The sequence shown here is derived from an EMBL/GenBank/DDBJ whole genome shotgun (WGS) entry which is preliminary data.</text>
</comment>
<dbReference type="EMBL" id="RBLG01000010">
    <property type="protein sequence ID" value="RKS42505.1"/>
    <property type="molecule type" value="Genomic_DNA"/>
</dbReference>
<name>A0A495NXM8_9FLAO</name>
<sequence>MKSPYTIIFFGILSILMGLGDDQNEIIPSEIKFSTGVLFIIYGIFLLYKNNNSGRVKGNSKSEIGKKYIKRYSFIYLAIGALLVKTPSFLFPDTYLELNLTVISIYIIGSGFLIYGLNMFLKEKRLKKESGFIE</sequence>
<proteinExistence type="predicted"/>
<dbReference type="Proteomes" id="UP000276282">
    <property type="component" value="Unassembled WGS sequence"/>
</dbReference>
<evidence type="ECO:0000313" key="2">
    <source>
        <dbReference type="EMBL" id="RKS42505.1"/>
    </source>
</evidence>
<organism evidence="2 3">
    <name type="scientific">Gillisia mitskevichiae</name>
    <dbReference type="NCBI Taxonomy" id="270921"/>
    <lineage>
        <taxon>Bacteria</taxon>
        <taxon>Pseudomonadati</taxon>
        <taxon>Bacteroidota</taxon>
        <taxon>Flavobacteriia</taxon>
        <taxon>Flavobacteriales</taxon>
        <taxon>Flavobacteriaceae</taxon>
        <taxon>Gillisia</taxon>
    </lineage>
</organism>
<feature type="transmembrane region" description="Helical" evidence="1">
    <location>
        <begin position="30"/>
        <end position="48"/>
    </location>
</feature>
<evidence type="ECO:0000256" key="1">
    <source>
        <dbReference type="SAM" id="Phobius"/>
    </source>
</evidence>
<feature type="transmembrane region" description="Helical" evidence="1">
    <location>
        <begin position="69"/>
        <end position="91"/>
    </location>
</feature>
<reference evidence="2 3" key="1">
    <citation type="submission" date="2018-10" db="EMBL/GenBank/DDBJ databases">
        <title>Genomic Encyclopedia of Archaeal and Bacterial Type Strains, Phase II (KMG-II): from individual species to whole genera.</title>
        <authorList>
            <person name="Goeker M."/>
        </authorList>
    </citation>
    <scope>NUCLEOTIDE SEQUENCE [LARGE SCALE GENOMIC DNA]</scope>
    <source>
        <strain evidence="2 3">DSM 19839</strain>
    </source>
</reference>
<dbReference type="OrthoDB" id="1446767at2"/>
<dbReference type="AlphaFoldDB" id="A0A495NXM8"/>
<keyword evidence="3" id="KW-1185">Reference proteome</keyword>
<gene>
    <name evidence="2" type="ORF">BC962_3263</name>
</gene>
<evidence type="ECO:0000313" key="3">
    <source>
        <dbReference type="Proteomes" id="UP000276282"/>
    </source>
</evidence>
<dbReference type="RefSeq" id="WP_147405673.1">
    <property type="nucleotide sequence ID" value="NZ_RBLG01000010.1"/>
</dbReference>
<feature type="transmembrane region" description="Helical" evidence="1">
    <location>
        <begin position="103"/>
        <end position="121"/>
    </location>
</feature>
<keyword evidence="1" id="KW-1133">Transmembrane helix</keyword>
<accession>A0A495NXM8</accession>
<keyword evidence="1" id="KW-0812">Transmembrane</keyword>
<protein>
    <submittedName>
        <fullName evidence="2">Uncharacterized protein</fullName>
    </submittedName>
</protein>
<keyword evidence="1" id="KW-0472">Membrane</keyword>